<dbReference type="RefSeq" id="WP_167314213.1">
    <property type="nucleotide sequence ID" value="NZ_CP050266.1"/>
</dbReference>
<organism evidence="2 3">
    <name type="scientific">Salinivibrio costicola</name>
    <name type="common">Vibrio costicola</name>
    <dbReference type="NCBI Taxonomy" id="51367"/>
    <lineage>
        <taxon>Bacteria</taxon>
        <taxon>Pseudomonadati</taxon>
        <taxon>Pseudomonadota</taxon>
        <taxon>Gammaproteobacteria</taxon>
        <taxon>Vibrionales</taxon>
        <taxon>Vibrionaceae</taxon>
        <taxon>Salinivibrio</taxon>
    </lineage>
</organism>
<gene>
    <name evidence="2" type="ORF">HBA18_05445</name>
</gene>
<keyword evidence="1" id="KW-0812">Transmembrane</keyword>
<evidence type="ECO:0000313" key="2">
    <source>
        <dbReference type="EMBL" id="QIR05862.1"/>
    </source>
</evidence>
<keyword evidence="3" id="KW-1185">Reference proteome</keyword>
<dbReference type="EMBL" id="CP050266">
    <property type="protein sequence ID" value="QIR05862.1"/>
    <property type="molecule type" value="Genomic_DNA"/>
</dbReference>
<accession>A0ABX6K2T0</accession>
<reference evidence="2 3" key="1">
    <citation type="submission" date="2020-03" db="EMBL/GenBank/DDBJ databases">
        <title>Genome mining reveals the biosynthetic pathways of PHA and ectoines of the halophilic strain Salinivibrio costicola M318 isolated from fermented shrimp paste.</title>
        <authorList>
            <person name="Doan T.V."/>
            <person name="Tran L.T."/>
            <person name="Trieu T.A."/>
            <person name="Nguyen Q.V."/>
            <person name="Quach T.N."/>
            <person name="Phi T.Q."/>
            <person name="Kumar S."/>
        </authorList>
    </citation>
    <scope>NUCLEOTIDE SEQUENCE [LARGE SCALE GENOMIC DNA]</scope>
    <source>
        <strain evidence="2 3">M318</strain>
    </source>
</reference>
<proteinExistence type="predicted"/>
<dbReference type="Proteomes" id="UP000501408">
    <property type="component" value="Chromosome 1"/>
</dbReference>
<evidence type="ECO:0008006" key="4">
    <source>
        <dbReference type="Google" id="ProtNLM"/>
    </source>
</evidence>
<feature type="transmembrane region" description="Helical" evidence="1">
    <location>
        <begin position="179"/>
        <end position="199"/>
    </location>
</feature>
<evidence type="ECO:0000256" key="1">
    <source>
        <dbReference type="SAM" id="Phobius"/>
    </source>
</evidence>
<protein>
    <recommendedName>
        <fullName evidence="4">Schlafen AlbA-2 domain-containing protein</fullName>
    </recommendedName>
</protein>
<sequence length="201" mass="22051">MVQEIDTTVPDWTSIYMEKANHENQMMLRGNVSPLELAQYISAVSNKDGGYILLGAYSEPGYGAGYEDTDPELVNEALKLVTGHNVKYQEYSPRHQRIFLFTIEKSDSIALANGSAYIMKNGIPTLISEREVLEKLGLGLDSSLINMLSDQITEQSDTVSALRKEVAEKGKLKNQISGLLVGAFIGWIFSTVLNAVFGLGA</sequence>
<name>A0ABX6K2T0_SALCS</name>
<evidence type="ECO:0000313" key="3">
    <source>
        <dbReference type="Proteomes" id="UP000501408"/>
    </source>
</evidence>
<keyword evidence="1" id="KW-1133">Transmembrane helix</keyword>
<keyword evidence="1" id="KW-0472">Membrane</keyword>